<name>A0A5J6TDM7_9CAUD</name>
<sequence>MATALASALHPVPARAPARVHQSARSAGLHEVSVQLTQREIIGTQQEMT</sequence>
<proteinExistence type="predicted"/>
<evidence type="ECO:0000256" key="1">
    <source>
        <dbReference type="SAM" id="MobiDB-lite"/>
    </source>
</evidence>
<keyword evidence="3" id="KW-1185">Reference proteome</keyword>
<evidence type="ECO:0000313" key="3">
    <source>
        <dbReference type="Proteomes" id="UP000326279"/>
    </source>
</evidence>
<dbReference type="KEGG" id="vg:80019551"/>
<dbReference type="EMBL" id="MN234170">
    <property type="protein sequence ID" value="QFG08926.1"/>
    <property type="molecule type" value="Genomic_DNA"/>
</dbReference>
<dbReference type="RefSeq" id="YP_010754950.1">
    <property type="nucleotide sequence ID" value="NC_073465.1"/>
</dbReference>
<evidence type="ECO:0000313" key="2">
    <source>
        <dbReference type="EMBL" id="QFG08926.1"/>
    </source>
</evidence>
<feature type="region of interest" description="Disordered" evidence="1">
    <location>
        <begin position="1"/>
        <end position="24"/>
    </location>
</feature>
<organism evidence="2 3">
    <name type="scientific">Mycobacterium phage MalagasyRose</name>
    <dbReference type="NCBI Taxonomy" id="2599870"/>
    <lineage>
        <taxon>Viruses</taxon>
        <taxon>Duplodnaviria</taxon>
        <taxon>Heunggongvirae</taxon>
        <taxon>Uroviricota</taxon>
        <taxon>Caudoviricetes</taxon>
        <taxon>Malagasyrosevirus</taxon>
        <taxon>Malagasyrosevirus malagasyrose</taxon>
    </lineage>
</organism>
<dbReference type="Proteomes" id="UP000326279">
    <property type="component" value="Segment"/>
</dbReference>
<reference evidence="2 3" key="1">
    <citation type="submission" date="2019-07" db="EMBL/GenBank/DDBJ databases">
        <authorList>
            <person name="Garlena R.A."/>
            <person name="Russell D.A."/>
            <person name="Pope W.H."/>
            <person name="Jacobs-Sera D."/>
            <person name="Hatfull G.F."/>
        </authorList>
    </citation>
    <scope>NUCLEOTIDE SEQUENCE [LARGE SCALE GENOMIC DNA]</scope>
</reference>
<gene>
    <name evidence="2" type="primary">78</name>
    <name evidence="2" type="ORF">PBI_MALAGASYROSE_78</name>
</gene>
<accession>A0A5J6TDM7</accession>
<protein>
    <submittedName>
        <fullName evidence="2">Uncharacterized protein</fullName>
    </submittedName>
</protein>
<dbReference type="GeneID" id="80019551"/>